<dbReference type="PANTHER" id="PTHR43037:SF1">
    <property type="entry name" value="BLL1128 PROTEIN"/>
    <property type="match status" value="1"/>
</dbReference>
<dbReference type="SUPFAM" id="SSF53474">
    <property type="entry name" value="alpha/beta-Hydrolases"/>
    <property type="match status" value="1"/>
</dbReference>
<dbReference type="GO" id="GO:0016787">
    <property type="term" value="F:hydrolase activity"/>
    <property type="evidence" value="ECO:0007669"/>
    <property type="project" value="UniProtKB-KW"/>
</dbReference>
<dbReference type="NCBIfam" id="TIGR01840">
    <property type="entry name" value="esterase_phb"/>
    <property type="match status" value="1"/>
</dbReference>
<dbReference type="Gene3D" id="3.40.50.1820">
    <property type="entry name" value="alpha/beta hydrolase"/>
    <property type="match status" value="1"/>
</dbReference>
<dbReference type="HOGENOM" id="CLU_027551_0_0_5"/>
<evidence type="ECO:0000256" key="2">
    <source>
        <dbReference type="ARBA" id="ARBA00022801"/>
    </source>
</evidence>
<dbReference type="RefSeq" id="WP_038549722.1">
    <property type="nucleotide sequence ID" value="NZ_HG938355.1"/>
</dbReference>
<organism evidence="4 5">
    <name type="scientific">Neorhizobium galegae bv. officinalis bv. officinalis str. HAMBI 1141</name>
    <dbReference type="NCBI Taxonomy" id="1028801"/>
    <lineage>
        <taxon>Bacteria</taxon>
        <taxon>Pseudomonadati</taxon>
        <taxon>Pseudomonadota</taxon>
        <taxon>Alphaproteobacteria</taxon>
        <taxon>Hyphomicrobiales</taxon>
        <taxon>Rhizobiaceae</taxon>
        <taxon>Rhizobium/Agrobacterium group</taxon>
        <taxon>Neorhizobium</taxon>
    </lineage>
</organism>
<protein>
    <submittedName>
        <fullName evidence="4">Esterase, PHB depolymerase family</fullName>
    </submittedName>
</protein>
<dbReference type="PATRIC" id="fig|1028801.3.peg.3509"/>
<dbReference type="Proteomes" id="UP000028186">
    <property type="component" value="Chromosome I"/>
</dbReference>
<dbReference type="EMBL" id="HG938355">
    <property type="protein sequence ID" value="CDN55774.1"/>
    <property type="molecule type" value="Genomic_DNA"/>
</dbReference>
<dbReference type="InterPro" id="IPR010126">
    <property type="entry name" value="Esterase_phb"/>
</dbReference>
<dbReference type="AlphaFoldDB" id="A0A068TCE5"/>
<evidence type="ECO:0000256" key="1">
    <source>
        <dbReference type="ARBA" id="ARBA00022729"/>
    </source>
</evidence>
<dbReference type="InterPro" id="IPR029058">
    <property type="entry name" value="AB_hydrolase_fold"/>
</dbReference>
<feature type="region of interest" description="Disordered" evidence="3">
    <location>
        <begin position="321"/>
        <end position="342"/>
    </location>
</feature>
<evidence type="ECO:0000313" key="4">
    <source>
        <dbReference type="EMBL" id="CDN55774.1"/>
    </source>
</evidence>
<accession>A0A068TCE5</accession>
<evidence type="ECO:0000313" key="5">
    <source>
        <dbReference type="Proteomes" id="UP000028186"/>
    </source>
</evidence>
<gene>
    <name evidence="4" type="ORF">RG1141_CH34390</name>
</gene>
<sequence length="360" mass="38527">MRSLSDTLERLARLKSLGWEPTDAPSHLEALEGFGSNPGALAAKVYVPSLLPKHPALVVVLHGCTQTASGYDHGTGWSKLAERHGFVVLLPEQVRANNGNLCFNWFVPGDTRRGQGEVHSIRQMIEAVVARHGIDTSRIYVSGLSAGGGMANVMLATYPEVFAGGAIIAGLPYGVAATVPEAFDRMRGHGLPAPSMLQSRLKAASTHQGPWPTISVWQGTEDKTVAEANAQAIIDQWRGVHEVGSRPDLKEKADGQTRTAWKDSRGRQAIEYYSIAGMGHGTPIDPALGDENAAPYLLDVGISSTLHSAESWGLLREGAEPLRAKSGGPKRATVSPQKAKEPEGIQQIIENALRMAGLMR</sequence>
<dbReference type="GO" id="GO:0005576">
    <property type="term" value="C:extracellular region"/>
    <property type="evidence" value="ECO:0007669"/>
    <property type="project" value="InterPro"/>
</dbReference>
<name>A0A068TCE5_NEOGA</name>
<dbReference type="eggNOG" id="COG3509">
    <property type="taxonomic scope" value="Bacteria"/>
</dbReference>
<keyword evidence="2" id="KW-0378">Hydrolase</keyword>
<evidence type="ECO:0000256" key="3">
    <source>
        <dbReference type="SAM" id="MobiDB-lite"/>
    </source>
</evidence>
<keyword evidence="1" id="KW-0732">Signal</keyword>
<dbReference type="Pfam" id="PF10503">
    <property type="entry name" value="Esterase_PHB"/>
    <property type="match status" value="1"/>
</dbReference>
<dbReference type="KEGG" id="ngl:RG1141_CH34390"/>
<reference evidence="5" key="1">
    <citation type="journal article" date="2014" name="BMC Genomics">
        <title>Genome sequencing of two Neorhizobium galegae strains reveals a noeT gene responsible for the unusual acetylation of the nodulation factors.</title>
        <authorList>
            <person name="Osterman J."/>
            <person name="Marsh J."/>
            <person name="Laine P.K."/>
            <person name="Zeng Z."/>
            <person name="Alatalo E."/>
            <person name="Sullivan J.T."/>
            <person name="Young J.P."/>
            <person name="Thomas-Oates J."/>
            <person name="Paulin L."/>
            <person name="Lindstrom K."/>
        </authorList>
    </citation>
    <scope>NUCLEOTIDE SEQUENCE [LARGE SCALE GENOMIC DNA]</scope>
    <source>
        <strain evidence="5">HAMBI 1141</strain>
    </source>
</reference>
<dbReference type="PANTHER" id="PTHR43037">
    <property type="entry name" value="UNNAMED PRODUCT-RELATED"/>
    <property type="match status" value="1"/>
</dbReference>
<proteinExistence type="predicted"/>
<dbReference type="InterPro" id="IPR050955">
    <property type="entry name" value="Plant_Biomass_Hydrol_Est"/>
</dbReference>